<dbReference type="SUPFAM" id="SSF103473">
    <property type="entry name" value="MFS general substrate transporter"/>
    <property type="match status" value="1"/>
</dbReference>
<evidence type="ECO:0000313" key="8">
    <source>
        <dbReference type="EMBL" id="MFM0519893.1"/>
    </source>
</evidence>
<feature type="transmembrane region" description="Helical" evidence="6">
    <location>
        <begin position="196"/>
        <end position="218"/>
    </location>
</feature>
<protein>
    <submittedName>
        <fullName evidence="8">MFS transporter</fullName>
    </submittedName>
</protein>
<evidence type="ECO:0000256" key="6">
    <source>
        <dbReference type="SAM" id="Phobius"/>
    </source>
</evidence>
<keyword evidence="3 6" id="KW-0812">Transmembrane</keyword>
<dbReference type="CDD" id="cd17328">
    <property type="entry name" value="MFS_spinster_like"/>
    <property type="match status" value="1"/>
</dbReference>
<dbReference type="Pfam" id="PF07690">
    <property type="entry name" value="MFS_1"/>
    <property type="match status" value="1"/>
</dbReference>
<dbReference type="InterPro" id="IPR044770">
    <property type="entry name" value="MFS_spinster-like"/>
</dbReference>
<accession>A0ABW9CRU5</accession>
<gene>
    <name evidence="8" type="ORF">PQR08_20900</name>
</gene>
<dbReference type="InterPro" id="IPR011701">
    <property type="entry name" value="MFS"/>
</dbReference>
<dbReference type="RefSeq" id="WP_250484344.1">
    <property type="nucleotide sequence ID" value="NZ_JAQQDB010000019.1"/>
</dbReference>
<sequence length="483" mass="50857">MRAETIEPGQDKYAGCREVSSTSAGRSWYAVSVLLVAYIFSIMDRQILTLLVGPIQQTLHVNDTLIGTLHGFTFAVFYALMGLPIARIIDRGDRRLIIAIGIALWSLATAAGGIATEYWHLLLARVGVAVGEAVLIPGAISLIADLFPAGRRGRPMSLFGASGSFGSGAGLIVGGLILGVFTAAPPVLPWLGALHPWQATLMVLGLPGLIVALMMLAVPEPRNARRDSGIRSSADDTNAQLREAVPVAVVKRYIAGNLRTLVSLMIGAGFFYACVYGWAAWVPTYFVREFGWKYPQIGAVLGVLLAVIGPLSAMFGGWLGGFWTRRGVPHGYLRVALTGSLGIAVSAAGMVSMPSANLALVFMALTTCFTGFMFAAGPLAVQEVAPSPMRGQFAALYTGFVNLLGAGCGPVAIGMLTDHLFRDPSAVGRSIGILCFSCGMIAALIFRFGFASYRNTLKNAADWQPESVASIGQAASKAGAPGR</sequence>
<feature type="transmembrane region" description="Helical" evidence="6">
    <location>
        <begin position="27"/>
        <end position="48"/>
    </location>
</feature>
<feature type="transmembrane region" description="Helical" evidence="6">
    <location>
        <begin position="427"/>
        <end position="450"/>
    </location>
</feature>
<keyword evidence="4 6" id="KW-1133">Transmembrane helix</keyword>
<comment type="subcellular location">
    <subcellularLocation>
        <location evidence="1">Membrane</location>
        <topology evidence="1">Multi-pass membrane protein</topology>
    </subcellularLocation>
</comment>
<evidence type="ECO:0000256" key="2">
    <source>
        <dbReference type="ARBA" id="ARBA00022448"/>
    </source>
</evidence>
<dbReference type="Gene3D" id="1.20.1250.20">
    <property type="entry name" value="MFS general substrate transporter like domains"/>
    <property type="match status" value="1"/>
</dbReference>
<evidence type="ECO:0000313" key="9">
    <source>
        <dbReference type="Proteomes" id="UP001629462"/>
    </source>
</evidence>
<feature type="transmembrane region" description="Helical" evidence="6">
    <location>
        <begin position="331"/>
        <end position="352"/>
    </location>
</feature>
<comment type="caution">
    <text evidence="8">The sequence shown here is derived from an EMBL/GenBank/DDBJ whole genome shotgun (WGS) entry which is preliminary data.</text>
</comment>
<keyword evidence="5 6" id="KW-0472">Membrane</keyword>
<feature type="transmembrane region" description="Helical" evidence="6">
    <location>
        <begin position="261"/>
        <end position="279"/>
    </location>
</feature>
<dbReference type="InterPro" id="IPR020846">
    <property type="entry name" value="MFS_dom"/>
</dbReference>
<feature type="transmembrane region" description="Helical" evidence="6">
    <location>
        <begin position="393"/>
        <end position="415"/>
    </location>
</feature>
<dbReference type="InterPro" id="IPR036259">
    <property type="entry name" value="MFS_trans_sf"/>
</dbReference>
<feature type="transmembrane region" description="Helical" evidence="6">
    <location>
        <begin position="122"/>
        <end position="147"/>
    </location>
</feature>
<keyword evidence="9" id="KW-1185">Reference proteome</keyword>
<name>A0ABW9CRU5_9BURK</name>
<dbReference type="Proteomes" id="UP001629462">
    <property type="component" value="Unassembled WGS sequence"/>
</dbReference>
<dbReference type="PRINTS" id="PR01036">
    <property type="entry name" value="TCRTETB"/>
</dbReference>
<dbReference type="PANTHER" id="PTHR23505:SF79">
    <property type="entry name" value="PROTEIN SPINSTER"/>
    <property type="match status" value="1"/>
</dbReference>
<evidence type="ECO:0000259" key="7">
    <source>
        <dbReference type="PROSITE" id="PS50850"/>
    </source>
</evidence>
<evidence type="ECO:0000256" key="1">
    <source>
        <dbReference type="ARBA" id="ARBA00004141"/>
    </source>
</evidence>
<evidence type="ECO:0000256" key="4">
    <source>
        <dbReference type="ARBA" id="ARBA00022989"/>
    </source>
</evidence>
<keyword evidence="2" id="KW-0813">Transport</keyword>
<dbReference type="EMBL" id="JAQQDB010000019">
    <property type="protein sequence ID" value="MFM0519893.1"/>
    <property type="molecule type" value="Genomic_DNA"/>
</dbReference>
<dbReference type="PANTHER" id="PTHR23505">
    <property type="entry name" value="SPINSTER"/>
    <property type="match status" value="1"/>
</dbReference>
<feature type="transmembrane region" description="Helical" evidence="6">
    <location>
        <begin position="358"/>
        <end position="381"/>
    </location>
</feature>
<feature type="transmembrane region" description="Helical" evidence="6">
    <location>
        <begin position="68"/>
        <end position="89"/>
    </location>
</feature>
<feature type="transmembrane region" description="Helical" evidence="6">
    <location>
        <begin position="159"/>
        <end position="184"/>
    </location>
</feature>
<evidence type="ECO:0000256" key="3">
    <source>
        <dbReference type="ARBA" id="ARBA00022692"/>
    </source>
</evidence>
<dbReference type="PROSITE" id="PS50850">
    <property type="entry name" value="MFS"/>
    <property type="match status" value="1"/>
</dbReference>
<reference evidence="8 9" key="1">
    <citation type="journal article" date="2024" name="Chem. Sci.">
        <title>Discovery of megapolipeptins by genome mining of a Burkholderiales bacteria collection.</title>
        <authorList>
            <person name="Paulo B.S."/>
            <person name="Recchia M.J.J."/>
            <person name="Lee S."/>
            <person name="Fergusson C.H."/>
            <person name="Romanowski S.B."/>
            <person name="Hernandez A."/>
            <person name="Krull N."/>
            <person name="Liu D.Y."/>
            <person name="Cavanagh H."/>
            <person name="Bos A."/>
            <person name="Gray C.A."/>
            <person name="Murphy B.T."/>
            <person name="Linington R.G."/>
            <person name="Eustaquio A.S."/>
        </authorList>
    </citation>
    <scope>NUCLEOTIDE SEQUENCE [LARGE SCALE GENOMIC DNA]</scope>
    <source>
        <strain evidence="8 9">RL17-374-BIF-D</strain>
    </source>
</reference>
<feature type="transmembrane region" description="Helical" evidence="6">
    <location>
        <begin position="299"/>
        <end position="319"/>
    </location>
</feature>
<feature type="domain" description="Major facilitator superfamily (MFS) profile" evidence="7">
    <location>
        <begin position="30"/>
        <end position="455"/>
    </location>
</feature>
<evidence type="ECO:0000256" key="5">
    <source>
        <dbReference type="ARBA" id="ARBA00023136"/>
    </source>
</evidence>
<proteinExistence type="predicted"/>
<organism evidence="8 9">
    <name type="scientific">Caballeronia jiangsuensis</name>
    <dbReference type="NCBI Taxonomy" id="1458357"/>
    <lineage>
        <taxon>Bacteria</taxon>
        <taxon>Pseudomonadati</taxon>
        <taxon>Pseudomonadota</taxon>
        <taxon>Betaproteobacteria</taxon>
        <taxon>Burkholderiales</taxon>
        <taxon>Burkholderiaceae</taxon>
        <taxon>Caballeronia</taxon>
    </lineage>
</organism>
<feature type="transmembrane region" description="Helical" evidence="6">
    <location>
        <begin position="96"/>
        <end position="116"/>
    </location>
</feature>